<keyword evidence="1" id="KW-0732">Signal</keyword>
<gene>
    <name evidence="2" type="ORF">SAMEA4535761_01554</name>
</gene>
<name>A0A239ZVF7_9CORY</name>
<evidence type="ECO:0008006" key="4">
    <source>
        <dbReference type="Google" id="ProtNLM"/>
    </source>
</evidence>
<dbReference type="AlphaFoldDB" id="A0A239ZVF7"/>
<dbReference type="EMBL" id="LT906467">
    <property type="protein sequence ID" value="SNV74949.1"/>
    <property type="molecule type" value="Genomic_DNA"/>
</dbReference>
<accession>A0A239ZVF7</accession>
<evidence type="ECO:0000313" key="2">
    <source>
        <dbReference type="EMBL" id="SNV74949.1"/>
    </source>
</evidence>
<feature type="signal peptide" evidence="1">
    <location>
        <begin position="1"/>
        <end position="37"/>
    </location>
</feature>
<feature type="chain" id="PRO_5039134641" description="Secreted protein" evidence="1">
    <location>
        <begin position="38"/>
        <end position="158"/>
    </location>
</feature>
<dbReference type="Proteomes" id="UP000215374">
    <property type="component" value="Chromosome 1"/>
</dbReference>
<evidence type="ECO:0000256" key="1">
    <source>
        <dbReference type="SAM" id="SignalP"/>
    </source>
</evidence>
<reference evidence="2 3" key="1">
    <citation type="submission" date="2017-06" db="EMBL/GenBank/DDBJ databases">
        <authorList>
            <consortium name="Pathogen Informatics"/>
        </authorList>
    </citation>
    <scope>NUCLEOTIDE SEQUENCE [LARGE SCALE GENOMIC DNA]</scope>
    <source>
        <strain evidence="2 3">NCTC13015</strain>
    </source>
</reference>
<evidence type="ECO:0000313" key="3">
    <source>
        <dbReference type="Proteomes" id="UP000215374"/>
    </source>
</evidence>
<organism evidence="2 3">
    <name type="scientific">Corynebacterium imitans</name>
    <dbReference type="NCBI Taxonomy" id="156978"/>
    <lineage>
        <taxon>Bacteria</taxon>
        <taxon>Bacillati</taxon>
        <taxon>Actinomycetota</taxon>
        <taxon>Actinomycetes</taxon>
        <taxon>Mycobacteriales</taxon>
        <taxon>Corynebacteriaceae</taxon>
        <taxon>Corynebacterium</taxon>
    </lineage>
</organism>
<proteinExistence type="predicted"/>
<sequence>MGDRCIKFRGMKTLRRMTAALLAATVISAPAIPTAAAAEDETDWTGGRPLPEGTEVPYEPGYGSSWKSYDAIKLGNPDYRNSDVRGIRVVGSYKPDTIMCVMNFKGGVSECYADGKQAVELGWGAGGKIVTTDPVVAMFAPVVRSFVSLERQLSSSRG</sequence>
<protein>
    <recommendedName>
        <fullName evidence="4">Secreted protein</fullName>
    </recommendedName>
</protein>